<reference evidence="3" key="2">
    <citation type="journal article" date="2021" name="Genome Biol. Evol.">
        <title>Developing a high-quality reference genome for a parasitic bivalve with doubly uniparental inheritance (Bivalvia: Unionida).</title>
        <authorList>
            <person name="Smith C.H."/>
        </authorList>
    </citation>
    <scope>NUCLEOTIDE SEQUENCE</scope>
    <source>
        <strain evidence="3">CHS0354</strain>
        <tissue evidence="3">Mantle</tissue>
    </source>
</reference>
<sequence length="400" mass="47034">MNITWMLLDRGSWYKMQRVYQFILRTGRNNSVQFFLGHFRRSISFHNRPQLTSCLHENIEQQLNQRGFLKNKHFLNQVSNISSKTPVQNLYSNLKWIENIRYCHSVTKNLESTAVTAVDECEDLQTFARRIVSEASQKDVMAQSVPVSSIMKQIETFCLLGFTRDQIQNVFITNPELLRKPNLHVIVKHLSEYGFTQHHIAEIISKVTNNEILTINKITEVMNTMREFGYNEKSILKALSSHPNIFNMNSQAVLSRVEALKKWFKTSDIISLTKRYPNILFEDMEVLQEKFDYVYHRMGVSQAQMKHAELFSFPLEHIQARHIYLERAGFFMKPKHRHGEKNANPLLQDILNSPDAVFARRFGGLSIEEYRTFYNLFLQEKEHGLFDDEEVEEIENETED</sequence>
<dbReference type="AlphaFoldDB" id="A0AAE0SWB4"/>
<proteinExistence type="inferred from homology"/>
<dbReference type="Proteomes" id="UP001195483">
    <property type="component" value="Unassembled WGS sequence"/>
</dbReference>
<reference evidence="3" key="3">
    <citation type="submission" date="2023-05" db="EMBL/GenBank/DDBJ databases">
        <authorList>
            <person name="Smith C.H."/>
        </authorList>
    </citation>
    <scope>NUCLEOTIDE SEQUENCE</scope>
    <source>
        <strain evidence="3">CHS0354</strain>
        <tissue evidence="3">Mantle</tissue>
    </source>
</reference>
<protein>
    <submittedName>
        <fullName evidence="3">Uncharacterized protein</fullName>
    </submittedName>
</protein>
<dbReference type="Pfam" id="PF02536">
    <property type="entry name" value="mTERF"/>
    <property type="match status" value="1"/>
</dbReference>
<comment type="caution">
    <text evidence="3">The sequence shown here is derived from an EMBL/GenBank/DDBJ whole genome shotgun (WGS) entry which is preliminary data.</text>
</comment>
<dbReference type="EMBL" id="JAEAOA010000567">
    <property type="protein sequence ID" value="KAK3598855.1"/>
    <property type="molecule type" value="Genomic_DNA"/>
</dbReference>
<name>A0AAE0SWB4_9BIVA</name>
<dbReference type="GO" id="GO:0003676">
    <property type="term" value="F:nucleic acid binding"/>
    <property type="evidence" value="ECO:0007669"/>
    <property type="project" value="InterPro"/>
</dbReference>
<comment type="similarity">
    <text evidence="1">Belongs to the mTERF family.</text>
</comment>
<keyword evidence="4" id="KW-1185">Reference proteome</keyword>
<evidence type="ECO:0000313" key="4">
    <source>
        <dbReference type="Proteomes" id="UP001195483"/>
    </source>
</evidence>
<dbReference type="PANTHER" id="PTHR13068:SF203">
    <property type="entry name" value="TRANSCRIPTION TERMINATION FACTOR 4, MITOCHONDRIAL"/>
    <property type="match status" value="1"/>
</dbReference>
<dbReference type="InterPro" id="IPR038538">
    <property type="entry name" value="MTERF_sf"/>
</dbReference>
<accession>A0AAE0SWB4</accession>
<organism evidence="3 4">
    <name type="scientific">Potamilus streckersoni</name>
    <dbReference type="NCBI Taxonomy" id="2493646"/>
    <lineage>
        <taxon>Eukaryota</taxon>
        <taxon>Metazoa</taxon>
        <taxon>Spiralia</taxon>
        <taxon>Lophotrochozoa</taxon>
        <taxon>Mollusca</taxon>
        <taxon>Bivalvia</taxon>
        <taxon>Autobranchia</taxon>
        <taxon>Heteroconchia</taxon>
        <taxon>Palaeoheterodonta</taxon>
        <taxon>Unionida</taxon>
        <taxon>Unionoidea</taxon>
        <taxon>Unionidae</taxon>
        <taxon>Ambleminae</taxon>
        <taxon>Lampsilini</taxon>
        <taxon>Potamilus</taxon>
    </lineage>
</organism>
<dbReference type="GO" id="GO:0061668">
    <property type="term" value="P:mitochondrial ribosome assembly"/>
    <property type="evidence" value="ECO:0007669"/>
    <property type="project" value="TreeGrafter"/>
</dbReference>
<dbReference type="GO" id="GO:0006390">
    <property type="term" value="P:mitochondrial transcription"/>
    <property type="evidence" value="ECO:0007669"/>
    <property type="project" value="TreeGrafter"/>
</dbReference>
<reference evidence="3" key="1">
    <citation type="journal article" date="2021" name="Genome Biol. Evol.">
        <title>A High-Quality Reference Genome for a Parasitic Bivalve with Doubly Uniparental Inheritance (Bivalvia: Unionida).</title>
        <authorList>
            <person name="Smith C.H."/>
        </authorList>
    </citation>
    <scope>NUCLEOTIDE SEQUENCE</scope>
    <source>
        <strain evidence="3">CHS0354</strain>
    </source>
</reference>
<keyword evidence="2" id="KW-0809">Transit peptide</keyword>
<evidence type="ECO:0000256" key="2">
    <source>
        <dbReference type="ARBA" id="ARBA00022946"/>
    </source>
</evidence>
<evidence type="ECO:0000313" key="3">
    <source>
        <dbReference type="EMBL" id="KAK3598855.1"/>
    </source>
</evidence>
<evidence type="ECO:0000256" key="1">
    <source>
        <dbReference type="ARBA" id="ARBA00007692"/>
    </source>
</evidence>
<dbReference type="PANTHER" id="PTHR13068">
    <property type="entry name" value="CGI-12 PROTEIN-RELATED"/>
    <property type="match status" value="1"/>
</dbReference>
<gene>
    <name evidence="3" type="ORF">CHS0354_008597</name>
</gene>
<dbReference type="Gene3D" id="1.25.70.10">
    <property type="entry name" value="Transcription termination factor 3, mitochondrial"/>
    <property type="match status" value="1"/>
</dbReference>
<dbReference type="InterPro" id="IPR003690">
    <property type="entry name" value="MTERF"/>
</dbReference>
<dbReference type="GO" id="GO:0005739">
    <property type="term" value="C:mitochondrion"/>
    <property type="evidence" value="ECO:0007669"/>
    <property type="project" value="TreeGrafter"/>
</dbReference>